<feature type="chain" id="PRO_5040203188" description="Secreted protein" evidence="2">
    <location>
        <begin position="19"/>
        <end position="106"/>
    </location>
</feature>
<dbReference type="Proteomes" id="UP000770015">
    <property type="component" value="Unassembled WGS sequence"/>
</dbReference>
<accession>A0A9P8VA87</accession>
<organism evidence="3 4">
    <name type="scientific">Plectosphaerella plurivora</name>
    <dbReference type="NCBI Taxonomy" id="936078"/>
    <lineage>
        <taxon>Eukaryota</taxon>
        <taxon>Fungi</taxon>
        <taxon>Dikarya</taxon>
        <taxon>Ascomycota</taxon>
        <taxon>Pezizomycotina</taxon>
        <taxon>Sordariomycetes</taxon>
        <taxon>Hypocreomycetidae</taxon>
        <taxon>Glomerellales</taxon>
        <taxon>Plectosphaerellaceae</taxon>
        <taxon>Plectosphaerella</taxon>
    </lineage>
</organism>
<keyword evidence="2" id="KW-0732">Signal</keyword>
<gene>
    <name evidence="3" type="ORF">F5X68DRAFT_208808</name>
</gene>
<feature type="signal peptide" evidence="2">
    <location>
        <begin position="1"/>
        <end position="18"/>
    </location>
</feature>
<reference evidence="3" key="1">
    <citation type="journal article" date="2021" name="Nat. Commun.">
        <title>Genetic determinants of endophytism in the Arabidopsis root mycobiome.</title>
        <authorList>
            <person name="Mesny F."/>
            <person name="Miyauchi S."/>
            <person name="Thiergart T."/>
            <person name="Pickel B."/>
            <person name="Atanasova L."/>
            <person name="Karlsson M."/>
            <person name="Huettel B."/>
            <person name="Barry K.W."/>
            <person name="Haridas S."/>
            <person name="Chen C."/>
            <person name="Bauer D."/>
            <person name="Andreopoulos W."/>
            <person name="Pangilinan J."/>
            <person name="LaButti K."/>
            <person name="Riley R."/>
            <person name="Lipzen A."/>
            <person name="Clum A."/>
            <person name="Drula E."/>
            <person name="Henrissat B."/>
            <person name="Kohler A."/>
            <person name="Grigoriev I.V."/>
            <person name="Martin F.M."/>
            <person name="Hacquard S."/>
        </authorList>
    </citation>
    <scope>NUCLEOTIDE SEQUENCE</scope>
    <source>
        <strain evidence="3">MPI-SDFR-AT-0117</strain>
    </source>
</reference>
<evidence type="ECO:0000313" key="3">
    <source>
        <dbReference type="EMBL" id="KAH6686339.1"/>
    </source>
</evidence>
<feature type="region of interest" description="Disordered" evidence="1">
    <location>
        <begin position="25"/>
        <end position="66"/>
    </location>
</feature>
<sequence>MMMMLFFMSMLVMLVCRCDDDDGAVNAQSSRRDKKQRTRKLDSNNSCQLQLGGKRAPQLRPAEGAGCPPFLYPSSHCPSKIDTNMQDQDRIAHRPSTPFVSFSIEK</sequence>
<evidence type="ECO:0000256" key="2">
    <source>
        <dbReference type="SAM" id="SignalP"/>
    </source>
</evidence>
<evidence type="ECO:0008006" key="5">
    <source>
        <dbReference type="Google" id="ProtNLM"/>
    </source>
</evidence>
<name>A0A9P8VA87_9PEZI</name>
<dbReference type="AlphaFoldDB" id="A0A9P8VA87"/>
<evidence type="ECO:0000313" key="4">
    <source>
        <dbReference type="Proteomes" id="UP000770015"/>
    </source>
</evidence>
<comment type="caution">
    <text evidence="3">The sequence shown here is derived from an EMBL/GenBank/DDBJ whole genome shotgun (WGS) entry which is preliminary data.</text>
</comment>
<keyword evidence="4" id="KW-1185">Reference proteome</keyword>
<evidence type="ECO:0000256" key="1">
    <source>
        <dbReference type="SAM" id="MobiDB-lite"/>
    </source>
</evidence>
<protein>
    <recommendedName>
        <fullName evidence="5">Secreted protein</fullName>
    </recommendedName>
</protein>
<dbReference type="EMBL" id="JAGSXJ010000013">
    <property type="protein sequence ID" value="KAH6686339.1"/>
    <property type="molecule type" value="Genomic_DNA"/>
</dbReference>
<proteinExistence type="predicted"/>